<evidence type="ECO:0000313" key="10">
    <source>
        <dbReference type="Proteomes" id="UP000007947"/>
    </source>
</evidence>
<dbReference type="InterPro" id="IPR011605">
    <property type="entry name" value="NusB_fam"/>
</dbReference>
<dbReference type="Proteomes" id="UP000007947">
    <property type="component" value="Chromosome"/>
</dbReference>
<evidence type="ECO:0000256" key="7">
    <source>
        <dbReference type="SAM" id="MobiDB-lite"/>
    </source>
</evidence>
<name>F5XH23_MICPN</name>
<evidence type="ECO:0000259" key="8">
    <source>
        <dbReference type="Pfam" id="PF01029"/>
    </source>
</evidence>
<dbReference type="KEGG" id="mph:MLP_26410"/>
<dbReference type="GO" id="GO:0005829">
    <property type="term" value="C:cytosol"/>
    <property type="evidence" value="ECO:0007669"/>
    <property type="project" value="TreeGrafter"/>
</dbReference>
<dbReference type="STRING" id="1032480.MLP_26410"/>
<dbReference type="HAMAP" id="MF_00073">
    <property type="entry name" value="NusB"/>
    <property type="match status" value="1"/>
</dbReference>
<keyword evidence="4 6" id="KW-0805">Transcription regulation</keyword>
<dbReference type="InterPro" id="IPR035926">
    <property type="entry name" value="NusB-like_sf"/>
</dbReference>
<dbReference type="InterPro" id="IPR006027">
    <property type="entry name" value="NusB_RsmB_TIM44"/>
</dbReference>
<evidence type="ECO:0000256" key="4">
    <source>
        <dbReference type="ARBA" id="ARBA00023015"/>
    </source>
</evidence>
<dbReference type="GO" id="GO:0003723">
    <property type="term" value="F:RNA binding"/>
    <property type="evidence" value="ECO:0007669"/>
    <property type="project" value="UniProtKB-UniRule"/>
</dbReference>
<keyword evidence="5 6" id="KW-0804">Transcription</keyword>
<evidence type="ECO:0000256" key="5">
    <source>
        <dbReference type="ARBA" id="ARBA00023163"/>
    </source>
</evidence>
<dbReference type="NCBIfam" id="TIGR01951">
    <property type="entry name" value="nusB"/>
    <property type="match status" value="1"/>
</dbReference>
<proteinExistence type="inferred from homology"/>
<dbReference type="Pfam" id="PF01029">
    <property type="entry name" value="NusB"/>
    <property type="match status" value="1"/>
</dbReference>
<feature type="domain" description="NusB/RsmB/TIM44" evidence="8">
    <location>
        <begin position="50"/>
        <end position="171"/>
    </location>
</feature>
<reference evidence="9 10" key="1">
    <citation type="submission" date="2011-05" db="EMBL/GenBank/DDBJ databases">
        <title>Whole genome sequence of Microlunatus phosphovorus NM-1.</title>
        <authorList>
            <person name="Hosoyama A."/>
            <person name="Sasaki K."/>
            <person name="Harada T."/>
            <person name="Igarashi R."/>
            <person name="Kawakoshi A."/>
            <person name="Sasagawa M."/>
            <person name="Fukada J."/>
            <person name="Nakamura S."/>
            <person name="Katano Y."/>
            <person name="Hanada S."/>
            <person name="Kamagata Y."/>
            <person name="Nakamura N."/>
            <person name="Yamazaki S."/>
            <person name="Fujita N."/>
        </authorList>
    </citation>
    <scope>NUCLEOTIDE SEQUENCE [LARGE SCALE GENOMIC DNA]</scope>
    <source>
        <strain evidence="10">ATCC 700054 / DSM 10555 / JCM 9379 / NBRC 101784 / NCIMB 13414 / VKM Ac-1990 / NM-1</strain>
    </source>
</reference>
<keyword evidence="3 6" id="KW-0694">RNA-binding</keyword>
<dbReference type="HOGENOM" id="CLU_087843_2_3_11"/>
<dbReference type="PANTHER" id="PTHR11078:SF3">
    <property type="entry name" value="ANTITERMINATION NUSB DOMAIN-CONTAINING PROTEIN"/>
    <property type="match status" value="1"/>
</dbReference>
<evidence type="ECO:0000313" key="9">
    <source>
        <dbReference type="EMBL" id="BAK35655.1"/>
    </source>
</evidence>
<comment type="function">
    <text evidence="6">Involved in transcription antitermination. Required for transcription of ribosomal RNA (rRNA) genes. Binds specifically to the boxA antiterminator sequence of the ribosomal RNA (rrn) operons.</text>
</comment>
<evidence type="ECO:0000256" key="2">
    <source>
        <dbReference type="ARBA" id="ARBA00022814"/>
    </source>
</evidence>
<dbReference type="Gene3D" id="1.10.940.10">
    <property type="entry name" value="NusB-like"/>
    <property type="match status" value="1"/>
</dbReference>
<feature type="region of interest" description="Disordered" evidence="7">
    <location>
        <begin position="1"/>
        <end position="50"/>
    </location>
</feature>
<dbReference type="eggNOG" id="COG0781">
    <property type="taxonomic scope" value="Bacteria"/>
</dbReference>
<dbReference type="GO" id="GO:0006353">
    <property type="term" value="P:DNA-templated transcription termination"/>
    <property type="evidence" value="ECO:0007669"/>
    <property type="project" value="UniProtKB-UniRule"/>
</dbReference>
<evidence type="ECO:0000256" key="1">
    <source>
        <dbReference type="ARBA" id="ARBA00005952"/>
    </source>
</evidence>
<comment type="similarity">
    <text evidence="1 6">Belongs to the NusB family.</text>
</comment>
<accession>F5XH23</accession>
<keyword evidence="2 6" id="KW-0889">Transcription antitermination</keyword>
<dbReference type="RefSeq" id="WP_013863524.1">
    <property type="nucleotide sequence ID" value="NC_015635.1"/>
</dbReference>
<protein>
    <recommendedName>
        <fullName evidence="6">Transcription antitermination protein NusB</fullName>
    </recommendedName>
    <alternativeName>
        <fullName evidence="6">Antitermination factor NusB</fullName>
    </alternativeName>
</protein>
<organism evidence="9 10">
    <name type="scientific">Microlunatus phosphovorus (strain ATCC 700054 / DSM 10555 / JCM 9379 / NBRC 101784 / NCIMB 13414 / VKM Ac-1990 / NM-1)</name>
    <dbReference type="NCBI Taxonomy" id="1032480"/>
    <lineage>
        <taxon>Bacteria</taxon>
        <taxon>Bacillati</taxon>
        <taxon>Actinomycetota</taxon>
        <taxon>Actinomycetes</taxon>
        <taxon>Propionibacteriales</taxon>
        <taxon>Propionibacteriaceae</taxon>
        <taxon>Microlunatus</taxon>
    </lineage>
</organism>
<feature type="compositionally biased region" description="Low complexity" evidence="7">
    <location>
        <begin position="13"/>
        <end position="36"/>
    </location>
</feature>
<dbReference type="GO" id="GO:0031564">
    <property type="term" value="P:transcription antitermination"/>
    <property type="evidence" value="ECO:0007669"/>
    <property type="project" value="UniProtKB-KW"/>
</dbReference>
<dbReference type="SUPFAM" id="SSF48013">
    <property type="entry name" value="NusB-like"/>
    <property type="match status" value="1"/>
</dbReference>
<dbReference type="EMBL" id="AP012204">
    <property type="protein sequence ID" value="BAK35655.1"/>
    <property type="molecule type" value="Genomic_DNA"/>
</dbReference>
<dbReference type="AlphaFoldDB" id="F5XH23"/>
<dbReference type="PANTHER" id="PTHR11078">
    <property type="entry name" value="N UTILIZATION SUBSTANCE PROTEIN B-RELATED"/>
    <property type="match status" value="1"/>
</dbReference>
<evidence type="ECO:0000256" key="6">
    <source>
        <dbReference type="HAMAP-Rule" id="MF_00073"/>
    </source>
</evidence>
<sequence>MTARTTPPGGAAGKVKNGGTAGKVKNGGAAGKMKNGGAAGGVRNSSTQTKARKRALDVLFEAELRETDPLVTLAERAADAEPPVRDYTRELVRGVNSHQDTIDGRIAEALAAGWSLARLPRVDRNLMRIAVYEIDHTTVPDAVAVSEAVGLVAQLSTDDSPAFLNGVLGTVVATKSSS</sequence>
<keyword evidence="10" id="KW-1185">Reference proteome</keyword>
<gene>
    <name evidence="6 9" type="primary">nusB</name>
    <name evidence="9" type="ordered locus">MLP_26410</name>
</gene>
<evidence type="ECO:0000256" key="3">
    <source>
        <dbReference type="ARBA" id="ARBA00022884"/>
    </source>
</evidence>